<dbReference type="AlphaFoldDB" id="A0A8T3BH60"/>
<gene>
    <name evidence="1" type="ORF">KFK09_011886</name>
</gene>
<comment type="caution">
    <text evidence="1">The sequence shown here is derived from an EMBL/GenBank/DDBJ whole genome shotgun (WGS) entry which is preliminary data.</text>
</comment>
<name>A0A8T3BH60_DENNO</name>
<organism evidence="1 2">
    <name type="scientific">Dendrobium nobile</name>
    <name type="common">Orchid</name>
    <dbReference type="NCBI Taxonomy" id="94219"/>
    <lineage>
        <taxon>Eukaryota</taxon>
        <taxon>Viridiplantae</taxon>
        <taxon>Streptophyta</taxon>
        <taxon>Embryophyta</taxon>
        <taxon>Tracheophyta</taxon>
        <taxon>Spermatophyta</taxon>
        <taxon>Magnoliopsida</taxon>
        <taxon>Liliopsida</taxon>
        <taxon>Asparagales</taxon>
        <taxon>Orchidaceae</taxon>
        <taxon>Epidendroideae</taxon>
        <taxon>Malaxideae</taxon>
        <taxon>Dendrobiinae</taxon>
        <taxon>Dendrobium</taxon>
    </lineage>
</organism>
<proteinExistence type="predicted"/>
<dbReference type="EMBL" id="JAGYWB010000009">
    <property type="protein sequence ID" value="KAI0511261.1"/>
    <property type="molecule type" value="Genomic_DNA"/>
</dbReference>
<reference evidence="1" key="1">
    <citation type="journal article" date="2022" name="Front. Genet.">
        <title>Chromosome-Scale Assembly of the Dendrobium nobile Genome Provides Insights Into the Molecular Mechanism of the Biosynthesis of the Medicinal Active Ingredient of Dendrobium.</title>
        <authorList>
            <person name="Xu Q."/>
            <person name="Niu S.-C."/>
            <person name="Li K.-L."/>
            <person name="Zheng P.-J."/>
            <person name="Zhang X.-J."/>
            <person name="Jia Y."/>
            <person name="Liu Y."/>
            <person name="Niu Y.-X."/>
            <person name="Yu L.-H."/>
            <person name="Chen D.-F."/>
            <person name="Zhang G.-Q."/>
        </authorList>
    </citation>
    <scope>NUCLEOTIDE SEQUENCE</scope>
    <source>
        <tissue evidence="1">Leaf</tissue>
    </source>
</reference>
<sequence length="100" mass="11563">MYLLTSNHTIWFAFSPYNSISKLLGDVSLSLFHRLYYSLEDYSLYFQLERTAILEFVWFEVRVGLMPLSNTDGLLMESSAGNCCCYTFTIFGGMSRKINI</sequence>
<protein>
    <submittedName>
        <fullName evidence="1">Uncharacterized protein</fullName>
    </submittedName>
</protein>
<evidence type="ECO:0000313" key="1">
    <source>
        <dbReference type="EMBL" id="KAI0511261.1"/>
    </source>
</evidence>
<dbReference type="Proteomes" id="UP000829196">
    <property type="component" value="Unassembled WGS sequence"/>
</dbReference>
<evidence type="ECO:0000313" key="2">
    <source>
        <dbReference type="Proteomes" id="UP000829196"/>
    </source>
</evidence>
<keyword evidence="2" id="KW-1185">Reference proteome</keyword>
<accession>A0A8T3BH60</accession>